<reference evidence="2" key="2">
    <citation type="journal article" date="2015" name="Data Brief">
        <title>Shoot transcriptome of the giant reed, Arundo donax.</title>
        <authorList>
            <person name="Barrero R.A."/>
            <person name="Guerrero F.D."/>
            <person name="Moolhuijzen P."/>
            <person name="Goolsby J.A."/>
            <person name="Tidwell J."/>
            <person name="Bellgard S.E."/>
            <person name="Bellgard M.I."/>
        </authorList>
    </citation>
    <scope>NUCLEOTIDE SEQUENCE</scope>
    <source>
        <tissue evidence="2">Shoot tissue taken approximately 20 cm above the soil surface</tissue>
    </source>
</reference>
<proteinExistence type="predicted"/>
<feature type="region of interest" description="Disordered" evidence="1">
    <location>
        <begin position="1"/>
        <end position="26"/>
    </location>
</feature>
<organism evidence="2">
    <name type="scientific">Arundo donax</name>
    <name type="common">Giant reed</name>
    <name type="synonym">Donax arundinaceus</name>
    <dbReference type="NCBI Taxonomy" id="35708"/>
    <lineage>
        <taxon>Eukaryota</taxon>
        <taxon>Viridiplantae</taxon>
        <taxon>Streptophyta</taxon>
        <taxon>Embryophyta</taxon>
        <taxon>Tracheophyta</taxon>
        <taxon>Spermatophyta</taxon>
        <taxon>Magnoliopsida</taxon>
        <taxon>Liliopsida</taxon>
        <taxon>Poales</taxon>
        <taxon>Poaceae</taxon>
        <taxon>PACMAD clade</taxon>
        <taxon>Arundinoideae</taxon>
        <taxon>Arundineae</taxon>
        <taxon>Arundo</taxon>
    </lineage>
</organism>
<evidence type="ECO:0000256" key="1">
    <source>
        <dbReference type="SAM" id="MobiDB-lite"/>
    </source>
</evidence>
<protein>
    <submittedName>
        <fullName evidence="2">Uncharacterized protein</fullName>
    </submittedName>
</protein>
<dbReference type="EMBL" id="GBRH01164674">
    <property type="protein sequence ID" value="JAE33222.1"/>
    <property type="molecule type" value="Transcribed_RNA"/>
</dbReference>
<dbReference type="AlphaFoldDB" id="A0A0A9H907"/>
<feature type="compositionally biased region" description="Basic residues" evidence="1">
    <location>
        <begin position="1"/>
        <end position="12"/>
    </location>
</feature>
<accession>A0A0A9H907</accession>
<name>A0A0A9H907_ARUDO</name>
<sequence length="26" mass="3212">MRKLHKKYAKKKEKNEEEGIKNLVLR</sequence>
<evidence type="ECO:0000313" key="2">
    <source>
        <dbReference type="EMBL" id="JAE33222.1"/>
    </source>
</evidence>
<reference evidence="2" key="1">
    <citation type="submission" date="2014-09" db="EMBL/GenBank/DDBJ databases">
        <authorList>
            <person name="Magalhaes I.L.F."/>
            <person name="Oliveira U."/>
            <person name="Santos F.R."/>
            <person name="Vidigal T.H.D.A."/>
            <person name="Brescovit A.D."/>
            <person name="Santos A.J."/>
        </authorList>
    </citation>
    <scope>NUCLEOTIDE SEQUENCE</scope>
    <source>
        <tissue evidence="2">Shoot tissue taken approximately 20 cm above the soil surface</tissue>
    </source>
</reference>